<dbReference type="PANTHER" id="PTHR24305">
    <property type="entry name" value="CYTOCHROME P450"/>
    <property type="match status" value="1"/>
</dbReference>
<dbReference type="KEGG" id="ncs:NCAS_0A12020"/>
<organism evidence="7 8">
    <name type="scientific">Naumovozyma castellii</name>
    <name type="common">Yeast</name>
    <name type="synonym">Saccharomyces castellii</name>
    <dbReference type="NCBI Taxonomy" id="27288"/>
    <lineage>
        <taxon>Eukaryota</taxon>
        <taxon>Fungi</taxon>
        <taxon>Dikarya</taxon>
        <taxon>Ascomycota</taxon>
        <taxon>Saccharomycotina</taxon>
        <taxon>Saccharomycetes</taxon>
        <taxon>Saccharomycetales</taxon>
        <taxon>Saccharomycetaceae</taxon>
        <taxon>Naumovozyma</taxon>
    </lineage>
</organism>
<dbReference type="PRINTS" id="PR00463">
    <property type="entry name" value="EP450I"/>
</dbReference>
<evidence type="ECO:0000256" key="6">
    <source>
        <dbReference type="SAM" id="Phobius"/>
    </source>
</evidence>
<keyword evidence="6" id="KW-1133">Transmembrane helix</keyword>
<keyword evidence="2 4" id="KW-0479">Metal-binding</keyword>
<name>G0V8G2_NAUCA</name>
<sequence length="492" mass="57059">MPALRVILSLLIVLVGYVIFKVVWPPLNFPRNIPTIPCYVVFLPIIFDIDQVDIYNTYIKVQMEKYGAVKIFFGSRWNILVSKPEYLAQIFKEEDVFAKSGNQKKIPYSAIAAYTGDNIISAHGDVWRKYRSIMTNGLQHFKEEPFICNAKKFCGLLRKNRGPTGNVLMGPLIQRLTLDNISQVVLGFNFGTLSEETNELHQHLIKIKKQIFHPFFLTFPFFDMLPIPSRKKAFQDISKFREVLVSRVKNDLINNYKFEQTSYVSSDLIKAYNNNIIDYKQLTDNIVILLVAGHENPQLLLSNCLYLLAKYPSWQKLIWKETQNISNYKDLNELPLFNSFLFEVVRLYPPLNIIINRKTNKKCRMGQDIIVPKNTYVGYHNFGVTHNRNVWGNTAEEFDPRRWGTNIADIMIAWRSSKNSCKLTSFHGGRRACLGEKLGFVEMRISIFEIIQQFELTLPKEWKEKMTPAGPLCPYNLQLNIKSREKDVGVCE</sequence>
<dbReference type="OrthoDB" id="1470350at2759"/>
<evidence type="ECO:0000256" key="2">
    <source>
        <dbReference type="ARBA" id="ARBA00022723"/>
    </source>
</evidence>
<dbReference type="InterPro" id="IPR036396">
    <property type="entry name" value="Cyt_P450_sf"/>
</dbReference>
<feature type="transmembrane region" description="Helical" evidence="6">
    <location>
        <begin position="6"/>
        <end position="24"/>
    </location>
</feature>
<gene>
    <name evidence="7" type="primary">NCAS0A12020</name>
    <name evidence="7" type="ordered locus">NCAS_0A12020</name>
</gene>
<dbReference type="GO" id="GO:0020037">
    <property type="term" value="F:heme binding"/>
    <property type="evidence" value="ECO:0007669"/>
    <property type="project" value="InterPro"/>
</dbReference>
<dbReference type="STRING" id="1064592.G0V8G2"/>
<dbReference type="Gene3D" id="1.10.630.10">
    <property type="entry name" value="Cytochrome P450"/>
    <property type="match status" value="1"/>
</dbReference>
<evidence type="ECO:0000313" key="7">
    <source>
        <dbReference type="EMBL" id="CCC67760.1"/>
    </source>
</evidence>
<dbReference type="PRINTS" id="PR00385">
    <property type="entry name" value="P450"/>
</dbReference>
<dbReference type="RefSeq" id="XP_003674141.1">
    <property type="nucleotide sequence ID" value="XM_003674093.1"/>
</dbReference>
<feature type="binding site" description="axial binding residue" evidence="4">
    <location>
        <position position="433"/>
    </location>
    <ligand>
        <name>heme</name>
        <dbReference type="ChEBI" id="CHEBI:30413"/>
    </ligand>
    <ligandPart>
        <name>Fe</name>
        <dbReference type="ChEBI" id="CHEBI:18248"/>
    </ligandPart>
</feature>
<dbReference type="GO" id="GO:0004497">
    <property type="term" value="F:monooxygenase activity"/>
    <property type="evidence" value="ECO:0007669"/>
    <property type="project" value="UniProtKB-KW"/>
</dbReference>
<dbReference type="Proteomes" id="UP000001640">
    <property type="component" value="Chromosome 1"/>
</dbReference>
<dbReference type="InterPro" id="IPR017972">
    <property type="entry name" value="Cyt_P450_CS"/>
</dbReference>
<dbReference type="PANTHER" id="PTHR24305:SF223">
    <property type="entry name" value="CYTOCHROME P450-DIT2"/>
    <property type="match status" value="1"/>
</dbReference>
<evidence type="ECO:0000256" key="5">
    <source>
        <dbReference type="RuleBase" id="RU000461"/>
    </source>
</evidence>
<dbReference type="EMBL" id="HE576752">
    <property type="protein sequence ID" value="CCC67760.1"/>
    <property type="molecule type" value="Genomic_DNA"/>
</dbReference>
<dbReference type="InterPro" id="IPR002401">
    <property type="entry name" value="Cyt_P450_E_grp-I"/>
</dbReference>
<dbReference type="GO" id="GO:0005783">
    <property type="term" value="C:endoplasmic reticulum"/>
    <property type="evidence" value="ECO:0007669"/>
    <property type="project" value="EnsemblFungi"/>
</dbReference>
<comment type="cofactor">
    <cofactor evidence="1 4">
        <name>heme</name>
        <dbReference type="ChEBI" id="CHEBI:30413"/>
    </cofactor>
</comment>
<dbReference type="CDD" id="cd11070">
    <property type="entry name" value="CYP56-like"/>
    <property type="match status" value="1"/>
</dbReference>
<dbReference type="OMA" id="FFGSRWN"/>
<keyword evidence="5" id="KW-0503">Monooxygenase</keyword>
<dbReference type="InParanoid" id="G0V8G2"/>
<comment type="similarity">
    <text evidence="5">Belongs to the cytochrome P450 family.</text>
</comment>
<dbReference type="GeneID" id="96901239"/>
<accession>G0V8G2</accession>
<keyword evidence="5" id="KW-0560">Oxidoreductase</keyword>
<keyword evidence="4 5" id="KW-0349">Heme</keyword>
<dbReference type="FunCoup" id="G0V8G2">
    <property type="interactions" value="1605"/>
</dbReference>
<dbReference type="PROSITE" id="PS00086">
    <property type="entry name" value="CYTOCHROME_P450"/>
    <property type="match status" value="1"/>
</dbReference>
<evidence type="ECO:0000313" key="8">
    <source>
        <dbReference type="Proteomes" id="UP000001640"/>
    </source>
</evidence>
<reference key="2">
    <citation type="submission" date="2011-08" db="EMBL/GenBank/DDBJ databases">
        <title>Genome sequence of Naumovozyma castellii.</title>
        <authorList>
            <person name="Gordon J.L."/>
            <person name="Armisen D."/>
            <person name="Proux-Wera E."/>
            <person name="OhEigeartaigh S.S."/>
            <person name="Byrne K.P."/>
            <person name="Wolfe K.H."/>
        </authorList>
    </citation>
    <scope>NUCLEOTIDE SEQUENCE</scope>
    <source>
        <strain>Type strain:CBS 4309</strain>
    </source>
</reference>
<keyword evidence="6" id="KW-0472">Membrane</keyword>
<dbReference type="HOGENOM" id="CLU_031576_0_0_1"/>
<dbReference type="eggNOG" id="KOG0157">
    <property type="taxonomic scope" value="Eukaryota"/>
</dbReference>
<dbReference type="FunFam" id="1.10.630.10:FF:000106">
    <property type="entry name" value="Cytochrome P450-DIT2"/>
    <property type="match status" value="1"/>
</dbReference>
<dbReference type="GO" id="GO:0005506">
    <property type="term" value="F:iron ion binding"/>
    <property type="evidence" value="ECO:0007669"/>
    <property type="project" value="InterPro"/>
</dbReference>
<dbReference type="InterPro" id="IPR050121">
    <property type="entry name" value="Cytochrome_P450_monoxygenase"/>
</dbReference>
<protein>
    <recommendedName>
        <fullName evidence="9">Dit2p</fullName>
    </recommendedName>
</protein>
<dbReference type="Pfam" id="PF00067">
    <property type="entry name" value="p450"/>
    <property type="match status" value="1"/>
</dbReference>
<dbReference type="SUPFAM" id="SSF48264">
    <property type="entry name" value="Cytochrome P450"/>
    <property type="match status" value="1"/>
</dbReference>
<evidence type="ECO:0000256" key="3">
    <source>
        <dbReference type="ARBA" id="ARBA00023004"/>
    </source>
</evidence>
<dbReference type="GO" id="GO:0003959">
    <property type="term" value="F:NADPH dehydrogenase activity"/>
    <property type="evidence" value="ECO:0007669"/>
    <property type="project" value="EnsemblFungi"/>
</dbReference>
<evidence type="ECO:0008006" key="9">
    <source>
        <dbReference type="Google" id="ProtNLM"/>
    </source>
</evidence>
<keyword evidence="8" id="KW-1185">Reference proteome</keyword>
<dbReference type="GO" id="GO:0016705">
    <property type="term" value="F:oxidoreductase activity, acting on paired donors, with incorporation or reduction of molecular oxygen"/>
    <property type="evidence" value="ECO:0007669"/>
    <property type="project" value="InterPro"/>
</dbReference>
<dbReference type="GO" id="GO:0030476">
    <property type="term" value="P:ascospore wall assembly"/>
    <property type="evidence" value="ECO:0007669"/>
    <property type="project" value="EnsemblFungi"/>
</dbReference>
<evidence type="ECO:0000256" key="1">
    <source>
        <dbReference type="ARBA" id="ARBA00001971"/>
    </source>
</evidence>
<proteinExistence type="inferred from homology"/>
<dbReference type="InterPro" id="IPR001128">
    <property type="entry name" value="Cyt_P450"/>
</dbReference>
<keyword evidence="6" id="KW-0812">Transmembrane</keyword>
<keyword evidence="3 4" id="KW-0408">Iron</keyword>
<evidence type="ECO:0000256" key="4">
    <source>
        <dbReference type="PIRSR" id="PIRSR602401-1"/>
    </source>
</evidence>
<reference evidence="7 8" key="1">
    <citation type="journal article" date="2011" name="Proc. Natl. Acad. Sci. U.S.A.">
        <title>Evolutionary erosion of yeast sex chromosomes by mating-type switching accidents.</title>
        <authorList>
            <person name="Gordon J.L."/>
            <person name="Armisen D."/>
            <person name="Proux-Wera E."/>
            <person name="Oheigeartaigh S.S."/>
            <person name="Byrne K.P."/>
            <person name="Wolfe K.H."/>
        </authorList>
    </citation>
    <scope>NUCLEOTIDE SEQUENCE [LARGE SCALE GENOMIC DNA]</scope>
    <source>
        <strain evidence="8">ATCC 76901 / BCRC 22586 / CBS 4309 / NBRC 1992 / NRRL Y-12630</strain>
    </source>
</reference>
<dbReference type="AlphaFoldDB" id="G0V8G2"/>